<dbReference type="Proteomes" id="UP000823388">
    <property type="component" value="Chromosome 4K"/>
</dbReference>
<sequence>MLWSSAIWARPFCHAKGSLWLLTSALSPSRGTARMSSNTRFCLIRLLTVVLSILLVIVSRSVAARSLGPRPSCANPNNRCPGSCSPFSNSCH</sequence>
<keyword evidence="1" id="KW-1133">Transmembrane helix</keyword>
<feature type="transmembrane region" description="Helical" evidence="1">
    <location>
        <begin position="43"/>
        <end position="63"/>
    </location>
</feature>
<proteinExistence type="predicted"/>
<evidence type="ECO:0000313" key="3">
    <source>
        <dbReference type="Proteomes" id="UP000823388"/>
    </source>
</evidence>
<dbReference type="EMBL" id="CM029043">
    <property type="protein sequence ID" value="KAG2612498.1"/>
    <property type="molecule type" value="Genomic_DNA"/>
</dbReference>
<keyword evidence="1" id="KW-0472">Membrane</keyword>
<name>A0A8T0TRW3_PANVG</name>
<keyword evidence="1" id="KW-0812">Transmembrane</keyword>
<comment type="caution">
    <text evidence="2">The sequence shown here is derived from an EMBL/GenBank/DDBJ whole genome shotgun (WGS) entry which is preliminary data.</text>
</comment>
<evidence type="ECO:0000313" key="2">
    <source>
        <dbReference type="EMBL" id="KAG2612498.1"/>
    </source>
</evidence>
<evidence type="ECO:0000256" key="1">
    <source>
        <dbReference type="SAM" id="Phobius"/>
    </source>
</evidence>
<accession>A0A8T0TRW3</accession>
<protein>
    <submittedName>
        <fullName evidence="2">Uncharacterized protein</fullName>
    </submittedName>
</protein>
<gene>
    <name evidence="2" type="ORF">PVAP13_4KG294000</name>
</gene>
<keyword evidence="3" id="KW-1185">Reference proteome</keyword>
<reference evidence="2" key="1">
    <citation type="submission" date="2020-05" db="EMBL/GenBank/DDBJ databases">
        <title>WGS assembly of Panicum virgatum.</title>
        <authorList>
            <person name="Lovell J.T."/>
            <person name="Jenkins J."/>
            <person name="Shu S."/>
            <person name="Juenger T.E."/>
            <person name="Schmutz J."/>
        </authorList>
    </citation>
    <scope>NUCLEOTIDE SEQUENCE</scope>
    <source>
        <strain evidence="2">AP13</strain>
    </source>
</reference>
<organism evidence="2 3">
    <name type="scientific">Panicum virgatum</name>
    <name type="common">Blackwell switchgrass</name>
    <dbReference type="NCBI Taxonomy" id="38727"/>
    <lineage>
        <taxon>Eukaryota</taxon>
        <taxon>Viridiplantae</taxon>
        <taxon>Streptophyta</taxon>
        <taxon>Embryophyta</taxon>
        <taxon>Tracheophyta</taxon>
        <taxon>Spermatophyta</taxon>
        <taxon>Magnoliopsida</taxon>
        <taxon>Liliopsida</taxon>
        <taxon>Poales</taxon>
        <taxon>Poaceae</taxon>
        <taxon>PACMAD clade</taxon>
        <taxon>Panicoideae</taxon>
        <taxon>Panicodae</taxon>
        <taxon>Paniceae</taxon>
        <taxon>Panicinae</taxon>
        <taxon>Panicum</taxon>
        <taxon>Panicum sect. Hiantes</taxon>
    </lineage>
</organism>
<dbReference type="AlphaFoldDB" id="A0A8T0TRW3"/>